<sequence length="631" mass="70979">MFSLILRILSLPLIPFRRYLPPSPPSALPQPRCPPKDNNKTSSSSSPSSTPAPLVKSTAMYVYLGKLDWKPYGQDETFVITLPNGPARAGDPAYLFSQWTKDARGAQKANWFLNLVVDKVSKTASGDDVFTLKNSHYYSWEITTQKVYGELKVTMSNPNKDKSTMTFNRIWKSESQTPSGSLRIWTGKINWPNYATNEMATFIVPEGFGKDKPVLAVWQWTKNGQGKPKNPNVHVAKQSILSSPEKSVKFEYDSFYHLTCTWQEQTERLSVHMKGRDSEANVSQELGEYALAVHLDRHSHDFNPPESTPNKAEVAHRLPQPEPSLPRILAPMPFPKGLVDTLAHAQSFIDQAGYLAKYAEQRFQALDTDLHARDHQLTAAKSQIDDLTNSRANLASDVKKKEAEITVLEGKLSKANVELEEQEAALAKLRDDINTGKKHDADDHREIKDLRAARLKLRRKLDRVVPELDGANARIAALVKEIQDLTVERDDLKSKLSVQVKLNGDLTTQVGDLTKARDDFKSMWEAAQKANEKLQRSETSHQRVVIELRAELEKAHEEKQDAIKDADESVDKERGAKIKALEALAKANKDLYYAKLNKQAYWDMLNDNDLEPPPDVEEKPLAAGQETAVKV</sequence>
<feature type="region of interest" description="Disordered" evidence="2">
    <location>
        <begin position="607"/>
        <end position="631"/>
    </location>
</feature>
<keyword evidence="1" id="KW-0175">Coiled coil</keyword>
<dbReference type="Gene3D" id="1.10.287.1490">
    <property type="match status" value="1"/>
</dbReference>
<reference evidence="4" key="1">
    <citation type="submission" date="2016-11" db="EMBL/GenBank/DDBJ databases">
        <title>The genome sequence of Colletotrichum cuscutae.</title>
        <authorList>
            <person name="Baroncelli R."/>
        </authorList>
    </citation>
    <scope>NUCLEOTIDE SEQUENCE</scope>
    <source>
        <strain evidence="4">IMI 304802</strain>
    </source>
</reference>
<keyword evidence="3" id="KW-0732">Signal</keyword>
<gene>
    <name evidence="4" type="ORF">CCUS01_06742</name>
</gene>
<name>A0AAI9V5G4_9PEZI</name>
<feature type="signal peptide" evidence="3">
    <location>
        <begin position="1"/>
        <end position="19"/>
    </location>
</feature>
<organism evidence="4 5">
    <name type="scientific">Colletotrichum cuscutae</name>
    <dbReference type="NCBI Taxonomy" id="1209917"/>
    <lineage>
        <taxon>Eukaryota</taxon>
        <taxon>Fungi</taxon>
        <taxon>Dikarya</taxon>
        <taxon>Ascomycota</taxon>
        <taxon>Pezizomycotina</taxon>
        <taxon>Sordariomycetes</taxon>
        <taxon>Hypocreomycetidae</taxon>
        <taxon>Glomerellales</taxon>
        <taxon>Glomerellaceae</taxon>
        <taxon>Colletotrichum</taxon>
        <taxon>Colletotrichum acutatum species complex</taxon>
    </lineage>
</organism>
<evidence type="ECO:0000256" key="1">
    <source>
        <dbReference type="SAM" id="Coils"/>
    </source>
</evidence>
<feature type="region of interest" description="Disordered" evidence="2">
    <location>
        <begin position="25"/>
        <end position="52"/>
    </location>
</feature>
<accession>A0AAI9V5G4</accession>
<evidence type="ECO:0000313" key="5">
    <source>
        <dbReference type="Proteomes" id="UP001239213"/>
    </source>
</evidence>
<dbReference type="Proteomes" id="UP001239213">
    <property type="component" value="Unassembled WGS sequence"/>
</dbReference>
<evidence type="ECO:0000256" key="2">
    <source>
        <dbReference type="SAM" id="MobiDB-lite"/>
    </source>
</evidence>
<protein>
    <submittedName>
        <fullName evidence="4">Uncharacterized protein</fullName>
    </submittedName>
</protein>
<dbReference type="AlphaFoldDB" id="A0AAI9V5G4"/>
<proteinExistence type="predicted"/>
<evidence type="ECO:0000313" key="4">
    <source>
        <dbReference type="EMBL" id="KAK1468038.1"/>
    </source>
</evidence>
<comment type="caution">
    <text evidence="4">The sequence shown here is derived from an EMBL/GenBank/DDBJ whole genome shotgun (WGS) entry which is preliminary data.</text>
</comment>
<feature type="coiled-coil region" evidence="1">
    <location>
        <begin position="545"/>
        <end position="572"/>
    </location>
</feature>
<keyword evidence="5" id="KW-1185">Reference proteome</keyword>
<feature type="coiled-coil region" evidence="1">
    <location>
        <begin position="377"/>
        <end position="439"/>
    </location>
</feature>
<evidence type="ECO:0000256" key="3">
    <source>
        <dbReference type="SAM" id="SignalP"/>
    </source>
</evidence>
<feature type="compositionally biased region" description="Low complexity" evidence="2">
    <location>
        <begin position="41"/>
        <end position="51"/>
    </location>
</feature>
<feature type="chain" id="PRO_5042487442" evidence="3">
    <location>
        <begin position="20"/>
        <end position="631"/>
    </location>
</feature>
<dbReference type="EMBL" id="MPDP01000254">
    <property type="protein sequence ID" value="KAK1468038.1"/>
    <property type="molecule type" value="Genomic_DNA"/>
</dbReference>
<feature type="coiled-coil region" evidence="1">
    <location>
        <begin position="468"/>
        <end position="495"/>
    </location>
</feature>